<accession>A0A9P6X4Y5</accession>
<evidence type="ECO:0000256" key="2">
    <source>
        <dbReference type="SAM" id="MobiDB-lite"/>
    </source>
</evidence>
<evidence type="ECO:0000313" key="4">
    <source>
        <dbReference type="Proteomes" id="UP000716291"/>
    </source>
</evidence>
<evidence type="ECO:0000313" key="3">
    <source>
        <dbReference type="EMBL" id="KAG1305390.1"/>
    </source>
</evidence>
<dbReference type="EMBL" id="JAANQT010001379">
    <property type="protein sequence ID" value="KAG1305390.1"/>
    <property type="molecule type" value="Genomic_DNA"/>
</dbReference>
<sequence length="147" mass="16693">MLNIVNSTQSTPANTQTSMSSEFSGSFQDSTSSQVTQTNSNQNDSQSFLNMIQLLTKELASARTEIERLRVQTAHLQEQLNQQNNTLNPTNPLNPLDFPPLQNTATTLLHSTPWYQPEKLQQIKDQLTAQQQQRRRLQRQEAAARLL</sequence>
<protein>
    <submittedName>
        <fullName evidence="3">Uncharacterized protein</fullName>
    </submittedName>
</protein>
<feature type="compositionally biased region" description="Polar residues" evidence="2">
    <location>
        <begin position="1"/>
        <end position="25"/>
    </location>
</feature>
<feature type="compositionally biased region" description="Low complexity" evidence="2">
    <location>
        <begin position="26"/>
        <end position="44"/>
    </location>
</feature>
<dbReference type="Proteomes" id="UP000716291">
    <property type="component" value="Unassembled WGS sequence"/>
</dbReference>
<evidence type="ECO:0000256" key="1">
    <source>
        <dbReference type="SAM" id="Coils"/>
    </source>
</evidence>
<proteinExistence type="predicted"/>
<gene>
    <name evidence="3" type="ORF">G6F64_008422</name>
</gene>
<comment type="caution">
    <text evidence="3">The sequence shown here is derived from an EMBL/GenBank/DDBJ whole genome shotgun (WGS) entry which is preliminary data.</text>
</comment>
<dbReference type="AlphaFoldDB" id="A0A9P6X4Y5"/>
<feature type="region of interest" description="Disordered" evidence="2">
    <location>
        <begin position="1"/>
        <end position="44"/>
    </location>
</feature>
<keyword evidence="1" id="KW-0175">Coiled coil</keyword>
<reference evidence="3" key="1">
    <citation type="journal article" date="2020" name="Microb. Genom.">
        <title>Genetic diversity of clinical and environmental Mucorales isolates obtained from an investigation of mucormycosis cases among solid organ transplant recipients.</title>
        <authorList>
            <person name="Nguyen M.H."/>
            <person name="Kaul D."/>
            <person name="Muto C."/>
            <person name="Cheng S.J."/>
            <person name="Richter R.A."/>
            <person name="Bruno V.M."/>
            <person name="Liu G."/>
            <person name="Beyhan S."/>
            <person name="Sundermann A.J."/>
            <person name="Mounaud S."/>
            <person name="Pasculle A.W."/>
            <person name="Nierman W.C."/>
            <person name="Driscoll E."/>
            <person name="Cumbie R."/>
            <person name="Clancy C.J."/>
            <person name="Dupont C.L."/>
        </authorList>
    </citation>
    <scope>NUCLEOTIDE SEQUENCE</scope>
    <source>
        <strain evidence="3">GL11</strain>
    </source>
</reference>
<feature type="coiled-coil region" evidence="1">
    <location>
        <begin position="52"/>
        <end position="86"/>
    </location>
</feature>
<keyword evidence="4" id="KW-1185">Reference proteome</keyword>
<organism evidence="3 4">
    <name type="scientific">Rhizopus oryzae</name>
    <name type="common">Mucormycosis agent</name>
    <name type="synonym">Rhizopus arrhizus var. delemar</name>
    <dbReference type="NCBI Taxonomy" id="64495"/>
    <lineage>
        <taxon>Eukaryota</taxon>
        <taxon>Fungi</taxon>
        <taxon>Fungi incertae sedis</taxon>
        <taxon>Mucoromycota</taxon>
        <taxon>Mucoromycotina</taxon>
        <taxon>Mucoromycetes</taxon>
        <taxon>Mucorales</taxon>
        <taxon>Mucorineae</taxon>
        <taxon>Rhizopodaceae</taxon>
        <taxon>Rhizopus</taxon>
    </lineage>
</organism>
<name>A0A9P6X4Y5_RHIOR</name>